<accession>A0ABD2MJM9</accession>
<proteinExistence type="predicted"/>
<feature type="non-terminal residue" evidence="1">
    <location>
        <position position="1"/>
    </location>
</feature>
<name>A0ABD2MJM9_9CUCU</name>
<organism evidence="1 2">
    <name type="scientific">Cryptolaemus montrouzieri</name>
    <dbReference type="NCBI Taxonomy" id="559131"/>
    <lineage>
        <taxon>Eukaryota</taxon>
        <taxon>Metazoa</taxon>
        <taxon>Ecdysozoa</taxon>
        <taxon>Arthropoda</taxon>
        <taxon>Hexapoda</taxon>
        <taxon>Insecta</taxon>
        <taxon>Pterygota</taxon>
        <taxon>Neoptera</taxon>
        <taxon>Endopterygota</taxon>
        <taxon>Coleoptera</taxon>
        <taxon>Polyphaga</taxon>
        <taxon>Cucujiformia</taxon>
        <taxon>Coccinelloidea</taxon>
        <taxon>Coccinellidae</taxon>
        <taxon>Scymninae</taxon>
        <taxon>Scymnini</taxon>
        <taxon>Cryptolaemus</taxon>
    </lineage>
</organism>
<dbReference type="Proteomes" id="UP001516400">
    <property type="component" value="Unassembled WGS sequence"/>
</dbReference>
<reference evidence="1 2" key="1">
    <citation type="journal article" date="2021" name="BMC Biol.">
        <title>Horizontally acquired antibacterial genes associated with adaptive radiation of ladybird beetles.</title>
        <authorList>
            <person name="Li H.S."/>
            <person name="Tang X.F."/>
            <person name="Huang Y.H."/>
            <person name="Xu Z.Y."/>
            <person name="Chen M.L."/>
            <person name="Du X.Y."/>
            <person name="Qiu B.Y."/>
            <person name="Chen P.T."/>
            <person name="Zhang W."/>
            <person name="Slipinski A."/>
            <person name="Escalona H.E."/>
            <person name="Waterhouse R.M."/>
            <person name="Zwick A."/>
            <person name="Pang H."/>
        </authorList>
    </citation>
    <scope>NUCLEOTIDE SEQUENCE [LARGE SCALE GENOMIC DNA]</scope>
    <source>
        <strain evidence="1">SYSU2018</strain>
    </source>
</reference>
<dbReference type="EMBL" id="JABFTP020000001">
    <property type="protein sequence ID" value="KAL3266535.1"/>
    <property type="molecule type" value="Genomic_DNA"/>
</dbReference>
<dbReference type="AlphaFoldDB" id="A0ABD2MJM9"/>
<protein>
    <submittedName>
        <fullName evidence="1">Uncharacterized protein</fullName>
    </submittedName>
</protein>
<evidence type="ECO:0000313" key="2">
    <source>
        <dbReference type="Proteomes" id="UP001516400"/>
    </source>
</evidence>
<gene>
    <name evidence="1" type="ORF">HHI36_010703</name>
</gene>
<evidence type="ECO:0000313" key="1">
    <source>
        <dbReference type="EMBL" id="KAL3266535.1"/>
    </source>
</evidence>
<sequence length="73" mass="8204">NSENPLHETVIRIDANMTPMNLSAGKTMAGANNYLAELEIIWKQKELHGRFAAALYNETIDIQLSTAYLKQVQ</sequence>
<keyword evidence="2" id="KW-1185">Reference proteome</keyword>
<comment type="caution">
    <text evidence="1">The sequence shown here is derived from an EMBL/GenBank/DDBJ whole genome shotgun (WGS) entry which is preliminary data.</text>
</comment>